<evidence type="ECO:0000313" key="2">
    <source>
        <dbReference type="EnsemblPlants" id="PGSC0003DMT400085955"/>
    </source>
</evidence>
<proteinExistence type="predicted"/>
<keyword evidence="3" id="KW-1185">Reference proteome</keyword>
<dbReference type="Proteomes" id="UP000011115">
    <property type="component" value="Unassembled WGS sequence"/>
</dbReference>
<feature type="compositionally biased region" description="Polar residues" evidence="1">
    <location>
        <begin position="160"/>
        <end position="174"/>
    </location>
</feature>
<sequence length="253" mass="28685">MMFRDRILTFKQLEGERIHEACARLKSLLIRCPTHEIPDIVLLDYFYRSLGPGNKALVDQLIPGGITQQPYVIAAHLLDLMVESNQEVEKDFMLATLMTQMDKLDKNIVELEVQCKRKDKYVPPHERGKPKDNEGKRVEGMLSIILNKLQEICHPDKQEQTNFRRNTKSTNPPKTDNETKKPSASKRTNPRDPTIPSWRHGFFTAIHSFLAAHDLDNLSQSTAAESSEEAPEAIIKFQADTSGTDAQTYGAVV</sequence>
<evidence type="ECO:0000313" key="3">
    <source>
        <dbReference type="Proteomes" id="UP000011115"/>
    </source>
</evidence>
<name>M1DAN2_SOLTU</name>
<evidence type="ECO:0000256" key="1">
    <source>
        <dbReference type="SAM" id="MobiDB-lite"/>
    </source>
</evidence>
<organism evidence="2 3">
    <name type="scientific">Solanum tuberosum</name>
    <name type="common">Potato</name>
    <dbReference type="NCBI Taxonomy" id="4113"/>
    <lineage>
        <taxon>Eukaryota</taxon>
        <taxon>Viridiplantae</taxon>
        <taxon>Streptophyta</taxon>
        <taxon>Embryophyta</taxon>
        <taxon>Tracheophyta</taxon>
        <taxon>Spermatophyta</taxon>
        <taxon>Magnoliopsida</taxon>
        <taxon>eudicotyledons</taxon>
        <taxon>Gunneridae</taxon>
        <taxon>Pentapetalae</taxon>
        <taxon>asterids</taxon>
        <taxon>lamiids</taxon>
        <taxon>Solanales</taxon>
        <taxon>Solanaceae</taxon>
        <taxon>Solanoideae</taxon>
        <taxon>Solaneae</taxon>
        <taxon>Solanum</taxon>
    </lineage>
</organism>
<accession>M1DAN2</accession>
<protein>
    <submittedName>
        <fullName evidence="2">Uncharacterized protein</fullName>
    </submittedName>
</protein>
<dbReference type="HOGENOM" id="CLU_029307_3_0_1"/>
<dbReference type="PaxDb" id="4113-PGSC0003DMT400085955"/>
<reference evidence="2" key="2">
    <citation type="submission" date="2015-06" db="UniProtKB">
        <authorList>
            <consortium name="EnsemblPlants"/>
        </authorList>
    </citation>
    <scope>IDENTIFICATION</scope>
    <source>
        <strain evidence="2">DM1-3 516 R44</strain>
    </source>
</reference>
<reference evidence="3" key="1">
    <citation type="journal article" date="2011" name="Nature">
        <title>Genome sequence and analysis of the tuber crop potato.</title>
        <authorList>
            <consortium name="The Potato Genome Sequencing Consortium"/>
        </authorList>
    </citation>
    <scope>NUCLEOTIDE SEQUENCE [LARGE SCALE GENOMIC DNA]</scope>
    <source>
        <strain evidence="3">cv. DM1-3 516 R44</strain>
    </source>
</reference>
<dbReference type="Gramene" id="PGSC0003DMT400085955">
    <property type="protein sequence ID" value="PGSC0003DMT400085955"/>
    <property type="gene ID" value="PGSC0003DMG400035526"/>
</dbReference>
<dbReference type="eggNOG" id="KOG0017">
    <property type="taxonomic scope" value="Eukaryota"/>
</dbReference>
<dbReference type="AlphaFoldDB" id="M1DAN2"/>
<dbReference type="InParanoid" id="M1DAN2"/>
<dbReference type="EnsemblPlants" id="PGSC0003DMT400085955">
    <property type="protein sequence ID" value="PGSC0003DMT400085955"/>
    <property type="gene ID" value="PGSC0003DMG400035526"/>
</dbReference>
<feature type="region of interest" description="Disordered" evidence="1">
    <location>
        <begin position="156"/>
        <end position="196"/>
    </location>
</feature>